<protein>
    <submittedName>
        <fullName evidence="1">Uncharacterized protein</fullName>
    </submittedName>
</protein>
<name>A0ACB1AKH6_MELEN</name>
<evidence type="ECO:0000313" key="1">
    <source>
        <dbReference type="EMBL" id="CAK5092015.1"/>
    </source>
</evidence>
<comment type="caution">
    <text evidence="1">The sequence shown here is derived from an EMBL/GenBank/DDBJ whole genome shotgun (WGS) entry which is preliminary data.</text>
</comment>
<accession>A0ACB1AKH6</accession>
<evidence type="ECO:0000313" key="2">
    <source>
        <dbReference type="Proteomes" id="UP001497535"/>
    </source>
</evidence>
<dbReference type="EMBL" id="CAVMJV010000091">
    <property type="protein sequence ID" value="CAK5092015.1"/>
    <property type="molecule type" value="Genomic_DNA"/>
</dbReference>
<gene>
    <name evidence="1" type="ORF">MENTE1834_LOCUS39885</name>
</gene>
<proteinExistence type="predicted"/>
<keyword evidence="2" id="KW-1185">Reference proteome</keyword>
<sequence length="100" mass="11373">MSARVRPGLSVRLRPCFVSPCPSWFVSPSPSVFCQSVFVRVLSVRVRPCFVSPSSSDFCQSESIGYVCPCVCFVCPQLNMPQVKRVELNEEEKNDHYLYF</sequence>
<dbReference type="Proteomes" id="UP001497535">
    <property type="component" value="Unassembled WGS sequence"/>
</dbReference>
<reference evidence="1" key="1">
    <citation type="submission" date="2023-11" db="EMBL/GenBank/DDBJ databases">
        <authorList>
            <person name="Poullet M."/>
        </authorList>
    </citation>
    <scope>NUCLEOTIDE SEQUENCE</scope>
    <source>
        <strain evidence="1">E1834</strain>
    </source>
</reference>
<organism evidence="1 2">
    <name type="scientific">Meloidogyne enterolobii</name>
    <name type="common">Root-knot nematode worm</name>
    <name type="synonym">Meloidogyne mayaguensis</name>
    <dbReference type="NCBI Taxonomy" id="390850"/>
    <lineage>
        <taxon>Eukaryota</taxon>
        <taxon>Metazoa</taxon>
        <taxon>Ecdysozoa</taxon>
        <taxon>Nematoda</taxon>
        <taxon>Chromadorea</taxon>
        <taxon>Rhabditida</taxon>
        <taxon>Tylenchina</taxon>
        <taxon>Tylenchomorpha</taxon>
        <taxon>Tylenchoidea</taxon>
        <taxon>Meloidogynidae</taxon>
        <taxon>Meloidogyninae</taxon>
        <taxon>Meloidogyne</taxon>
    </lineage>
</organism>